<dbReference type="GO" id="GO:0003735">
    <property type="term" value="F:structural constituent of ribosome"/>
    <property type="evidence" value="ECO:0007669"/>
    <property type="project" value="TreeGrafter"/>
</dbReference>
<evidence type="ECO:0000256" key="2">
    <source>
        <dbReference type="ARBA" id="ARBA00005557"/>
    </source>
</evidence>
<organism evidence="7 8">
    <name type="scientific">Staphylotrichum longicolle</name>
    <dbReference type="NCBI Taxonomy" id="669026"/>
    <lineage>
        <taxon>Eukaryota</taxon>
        <taxon>Fungi</taxon>
        <taxon>Dikarya</taxon>
        <taxon>Ascomycota</taxon>
        <taxon>Pezizomycotina</taxon>
        <taxon>Sordariomycetes</taxon>
        <taxon>Sordariomycetidae</taxon>
        <taxon>Sordariales</taxon>
        <taxon>Chaetomiaceae</taxon>
        <taxon>Staphylotrichum</taxon>
    </lineage>
</organism>
<keyword evidence="3" id="KW-0689">Ribosomal protein</keyword>
<evidence type="ECO:0000256" key="3">
    <source>
        <dbReference type="ARBA" id="ARBA00022980"/>
    </source>
</evidence>
<evidence type="ECO:0000256" key="6">
    <source>
        <dbReference type="ARBA" id="ARBA00035180"/>
    </source>
</evidence>
<evidence type="ECO:0000313" key="7">
    <source>
        <dbReference type="EMBL" id="KAG7292997.1"/>
    </source>
</evidence>
<dbReference type="AlphaFoldDB" id="A0AAD4I2A7"/>
<name>A0AAD4I2A7_9PEZI</name>
<dbReference type="PANTHER" id="PTHR28236">
    <property type="entry name" value="54S RIBOSOMAL PROTEIN L44, MITOCHONDRIAL"/>
    <property type="match status" value="1"/>
</dbReference>
<dbReference type="InterPro" id="IPR019716">
    <property type="entry name" value="Ribosomal_mL53"/>
</dbReference>
<accession>A0AAD4I2A7</accession>
<sequence>MITRFITDVTTRFNPFSARAKSARLFLSFLPPTARSSGMNITTQLLPRTSTQPSSLHIKFKDGKEMKLDCEAMGIKSIVEEVDRHSRMLQKEADLAAA</sequence>
<dbReference type="EMBL" id="JAHCVI010000001">
    <property type="protein sequence ID" value="KAG7292997.1"/>
    <property type="molecule type" value="Genomic_DNA"/>
</dbReference>
<comment type="caution">
    <text evidence="7">The sequence shown here is derived from an EMBL/GenBank/DDBJ whole genome shotgun (WGS) entry which is preliminary data.</text>
</comment>
<dbReference type="FunFam" id="3.40.30.10:FF:000260">
    <property type="entry name" value="Mitochondrial ribosomal protein L44"/>
    <property type="match status" value="1"/>
</dbReference>
<keyword evidence="5" id="KW-0687">Ribonucleoprotein</keyword>
<dbReference type="Pfam" id="PF10780">
    <property type="entry name" value="MRP_L53"/>
    <property type="match status" value="1"/>
</dbReference>
<dbReference type="Gene3D" id="3.40.30.10">
    <property type="entry name" value="Glutaredoxin"/>
    <property type="match status" value="1"/>
</dbReference>
<proteinExistence type="inferred from homology"/>
<evidence type="ECO:0000256" key="5">
    <source>
        <dbReference type="ARBA" id="ARBA00023274"/>
    </source>
</evidence>
<keyword evidence="4" id="KW-0496">Mitochondrion</keyword>
<reference evidence="7" key="1">
    <citation type="submission" date="2023-02" db="EMBL/GenBank/DDBJ databases">
        <authorList>
            <person name="Palmer J.M."/>
        </authorList>
    </citation>
    <scope>NUCLEOTIDE SEQUENCE</scope>
    <source>
        <strain evidence="7">FW57</strain>
    </source>
</reference>
<evidence type="ECO:0000256" key="1">
    <source>
        <dbReference type="ARBA" id="ARBA00004173"/>
    </source>
</evidence>
<evidence type="ECO:0000256" key="4">
    <source>
        <dbReference type="ARBA" id="ARBA00023128"/>
    </source>
</evidence>
<keyword evidence="8" id="KW-1185">Reference proteome</keyword>
<protein>
    <recommendedName>
        <fullName evidence="6">Large ribosomal subunit protein mL53</fullName>
    </recommendedName>
</protein>
<comment type="similarity">
    <text evidence="2">Belongs to the mitochondrion-specific ribosomal protein mL53 family.</text>
</comment>
<dbReference type="InterPro" id="IPR042776">
    <property type="entry name" value="Ribosomal_mL53_fung"/>
</dbReference>
<dbReference type="PANTHER" id="PTHR28236:SF1">
    <property type="entry name" value="LARGE RIBOSOMAL SUBUNIT PROTEIN ML53"/>
    <property type="match status" value="1"/>
</dbReference>
<comment type="subcellular location">
    <subcellularLocation>
        <location evidence="1">Mitochondrion</location>
    </subcellularLocation>
</comment>
<dbReference type="Proteomes" id="UP001197093">
    <property type="component" value="Unassembled WGS sequence"/>
</dbReference>
<dbReference type="GO" id="GO:0005762">
    <property type="term" value="C:mitochondrial large ribosomal subunit"/>
    <property type="evidence" value="ECO:0007669"/>
    <property type="project" value="TreeGrafter"/>
</dbReference>
<evidence type="ECO:0000313" key="8">
    <source>
        <dbReference type="Proteomes" id="UP001197093"/>
    </source>
</evidence>
<gene>
    <name evidence="7" type="ORF">NEMBOFW57_003042</name>
</gene>